<proteinExistence type="predicted"/>
<evidence type="ECO:0000256" key="7">
    <source>
        <dbReference type="PROSITE-ProRule" id="PRU00076"/>
    </source>
</evidence>
<evidence type="ECO:0000256" key="4">
    <source>
        <dbReference type="ARBA" id="ARBA00022989"/>
    </source>
</evidence>
<dbReference type="PANTHER" id="PTHR47974">
    <property type="entry name" value="OS07G0415500 PROTEIN"/>
    <property type="match status" value="1"/>
</dbReference>
<feature type="disulfide bond" evidence="7">
    <location>
        <begin position="202"/>
        <end position="219"/>
    </location>
</feature>
<evidence type="ECO:0000313" key="10">
    <source>
        <dbReference type="EMBL" id="KAJ4846096.1"/>
    </source>
</evidence>
<keyword evidence="2" id="KW-0812">Transmembrane</keyword>
<dbReference type="InterPro" id="IPR011009">
    <property type="entry name" value="Kinase-like_dom_sf"/>
</dbReference>
<dbReference type="Pfam" id="PF07714">
    <property type="entry name" value="PK_Tyr_Ser-Thr"/>
    <property type="match status" value="1"/>
</dbReference>
<keyword evidence="4" id="KW-1133">Transmembrane helix</keyword>
<evidence type="ECO:0000256" key="5">
    <source>
        <dbReference type="ARBA" id="ARBA00023136"/>
    </source>
</evidence>
<dbReference type="InterPro" id="IPR000742">
    <property type="entry name" value="EGF"/>
</dbReference>
<accession>A0A9Q0GCV3</accession>
<feature type="compositionally biased region" description="Low complexity" evidence="8">
    <location>
        <begin position="439"/>
        <end position="457"/>
    </location>
</feature>
<dbReference type="PANTHER" id="PTHR47974:SF24">
    <property type="entry name" value="RECEPTOR-LIKE SERINE_THREONINE-PROTEIN KINASE"/>
    <property type="match status" value="1"/>
</dbReference>
<dbReference type="Pfam" id="PF00954">
    <property type="entry name" value="S_locus_glycop"/>
    <property type="match status" value="1"/>
</dbReference>
<keyword evidence="3" id="KW-0732">Signal</keyword>
<dbReference type="PROSITE" id="PS50026">
    <property type="entry name" value="EGF_3"/>
    <property type="match status" value="1"/>
</dbReference>
<dbReference type="InterPro" id="IPR000858">
    <property type="entry name" value="S_locus_glycoprot_dom"/>
</dbReference>
<comment type="subcellular location">
    <subcellularLocation>
        <location evidence="1">Membrane</location>
        <topology evidence="1">Single-pass membrane protein</topology>
    </subcellularLocation>
</comment>
<dbReference type="GO" id="GO:0016020">
    <property type="term" value="C:membrane"/>
    <property type="evidence" value="ECO:0007669"/>
    <property type="project" value="UniProtKB-SubCell"/>
</dbReference>
<dbReference type="PROSITE" id="PS51257">
    <property type="entry name" value="PROKAR_LIPOPROTEIN"/>
    <property type="match status" value="1"/>
</dbReference>
<evidence type="ECO:0000256" key="2">
    <source>
        <dbReference type="ARBA" id="ARBA00022692"/>
    </source>
</evidence>
<evidence type="ECO:0000256" key="1">
    <source>
        <dbReference type="ARBA" id="ARBA00004167"/>
    </source>
</evidence>
<gene>
    <name evidence="10" type="ORF">Tsubulata_016735</name>
</gene>
<dbReference type="SUPFAM" id="SSF56112">
    <property type="entry name" value="Protein kinase-like (PK-like)"/>
    <property type="match status" value="1"/>
</dbReference>
<dbReference type="GO" id="GO:0004672">
    <property type="term" value="F:protein kinase activity"/>
    <property type="evidence" value="ECO:0007669"/>
    <property type="project" value="InterPro"/>
</dbReference>
<reference evidence="10" key="2">
    <citation type="journal article" date="2023" name="Plants (Basel)">
        <title>Annotation of the Turnera subulata (Passifloraceae) Draft Genome Reveals the S-Locus Evolved after the Divergence of Turneroideae from Passifloroideae in a Stepwise Manner.</title>
        <authorList>
            <person name="Henning P.M."/>
            <person name="Roalson E.H."/>
            <person name="Mir W."/>
            <person name="McCubbin A.G."/>
            <person name="Shore J.S."/>
        </authorList>
    </citation>
    <scope>NUCLEOTIDE SEQUENCE</scope>
    <source>
        <strain evidence="10">F60SS</strain>
    </source>
</reference>
<dbReference type="InterPro" id="IPR001245">
    <property type="entry name" value="Ser-Thr/Tyr_kinase_cat_dom"/>
</dbReference>
<organism evidence="10 11">
    <name type="scientific">Turnera subulata</name>
    <dbReference type="NCBI Taxonomy" id="218843"/>
    <lineage>
        <taxon>Eukaryota</taxon>
        <taxon>Viridiplantae</taxon>
        <taxon>Streptophyta</taxon>
        <taxon>Embryophyta</taxon>
        <taxon>Tracheophyta</taxon>
        <taxon>Spermatophyta</taxon>
        <taxon>Magnoliopsida</taxon>
        <taxon>eudicotyledons</taxon>
        <taxon>Gunneridae</taxon>
        <taxon>Pentapetalae</taxon>
        <taxon>rosids</taxon>
        <taxon>fabids</taxon>
        <taxon>Malpighiales</taxon>
        <taxon>Passifloraceae</taxon>
        <taxon>Turnera</taxon>
    </lineage>
</organism>
<comment type="caution">
    <text evidence="7">Lacks conserved residue(s) required for the propagation of feature annotation.</text>
</comment>
<feature type="compositionally biased region" description="Polar residues" evidence="8">
    <location>
        <begin position="465"/>
        <end position="475"/>
    </location>
</feature>
<feature type="domain" description="EGF-like" evidence="9">
    <location>
        <begin position="192"/>
        <end position="232"/>
    </location>
</feature>
<reference evidence="10" key="1">
    <citation type="submission" date="2022-02" db="EMBL/GenBank/DDBJ databases">
        <authorList>
            <person name="Henning P.M."/>
            <person name="McCubbin A.G."/>
            <person name="Shore J.S."/>
        </authorList>
    </citation>
    <scope>NUCLEOTIDE SEQUENCE</scope>
    <source>
        <strain evidence="10">F60SS</strain>
        <tissue evidence="10">Leaves</tissue>
    </source>
</reference>
<evidence type="ECO:0000256" key="6">
    <source>
        <dbReference type="ARBA" id="ARBA00023157"/>
    </source>
</evidence>
<keyword evidence="6 7" id="KW-1015">Disulfide bond</keyword>
<dbReference type="GO" id="GO:0048544">
    <property type="term" value="P:recognition of pollen"/>
    <property type="evidence" value="ECO:0007669"/>
    <property type="project" value="InterPro"/>
</dbReference>
<keyword evidence="7" id="KW-0245">EGF-like domain</keyword>
<name>A0A9Q0GCV3_9ROSI</name>
<dbReference type="Proteomes" id="UP001141552">
    <property type="component" value="Unassembled WGS sequence"/>
</dbReference>
<dbReference type="Gene3D" id="1.10.510.10">
    <property type="entry name" value="Transferase(Phosphotransferase) domain 1"/>
    <property type="match status" value="1"/>
</dbReference>
<evidence type="ECO:0000256" key="8">
    <source>
        <dbReference type="SAM" id="MobiDB-lite"/>
    </source>
</evidence>
<evidence type="ECO:0000256" key="3">
    <source>
        <dbReference type="ARBA" id="ARBA00022729"/>
    </source>
</evidence>
<evidence type="ECO:0000313" key="11">
    <source>
        <dbReference type="Proteomes" id="UP001141552"/>
    </source>
</evidence>
<comment type="caution">
    <text evidence="10">The sequence shown here is derived from an EMBL/GenBank/DDBJ whole genome shotgun (WGS) entry which is preliminary data.</text>
</comment>
<feature type="compositionally biased region" description="Polar residues" evidence="8">
    <location>
        <begin position="414"/>
        <end position="438"/>
    </location>
</feature>
<keyword evidence="5" id="KW-0472">Membrane</keyword>
<keyword evidence="11" id="KW-1185">Reference proteome</keyword>
<evidence type="ECO:0000259" key="9">
    <source>
        <dbReference type="PROSITE" id="PS50026"/>
    </source>
</evidence>
<feature type="region of interest" description="Disordered" evidence="8">
    <location>
        <begin position="414"/>
        <end position="482"/>
    </location>
</feature>
<protein>
    <recommendedName>
        <fullName evidence="9">EGF-like domain-containing protein</fullName>
    </recommendedName>
</protein>
<dbReference type="OrthoDB" id="1918782at2759"/>
<dbReference type="EMBL" id="JAKUCV010001510">
    <property type="protein sequence ID" value="KAJ4846096.1"/>
    <property type="molecule type" value="Genomic_DNA"/>
</dbReference>
<sequence length="482" mass="53816">MRVDSSSSSSYTLSIMHLQWWSSCEDTWWLLCSCRQGGLFAVPPNRQSPACQWLRCHYLEFWDSKSWCHFCFFGWLRHSGSLQGQEPCLVYFTESRRDYSSFTELHCEPNFEKKGIYSFGLLSSGSLTYVSYIAMESEHGVLESRGMNVAYSNDYGEGSDVFRSLRLDSDGNLRIYSSTRGTGIATVAWAALADQCQVYGYCGNMGICSNNDSSSNPVCRCPPQNFEPVDVNDGRKGCKRKVEIQDCLNSGTMVALTHTKFLTYQTEQIVILGITGCRVNWLSGGLASVASSSLSDGSGLCYLKTPEFVSGYQSQALPSICYPNPSPDESSDEERQCWSSSRIFAPEWLANLPVTSKSDVYSYGMMLLEIVSGRRNFEVSAEICQRRFSIWAYEEFEKGLLKLFWCIQEYPSQRPSMGKSETSITYSSKDSTHSTLENSAPAPSSSTSVQTVVLLPSASGRNIERQSSSLSQSFQGEHHEGI</sequence>
<dbReference type="AlphaFoldDB" id="A0A9Q0GCV3"/>